<proteinExistence type="predicted"/>
<protein>
    <submittedName>
        <fullName evidence="2">N-acetyltransferase</fullName>
    </submittedName>
</protein>
<dbReference type="InterPro" id="IPR051531">
    <property type="entry name" value="N-acetyltransferase"/>
</dbReference>
<dbReference type="InterPro" id="IPR000182">
    <property type="entry name" value="GNAT_dom"/>
</dbReference>
<dbReference type="PANTHER" id="PTHR43792:SF1">
    <property type="entry name" value="N-ACETYLTRANSFERASE DOMAIN-CONTAINING PROTEIN"/>
    <property type="match status" value="1"/>
</dbReference>
<organism evidence="2 3">
    <name type="scientific">Notoacmeibacter ruber</name>
    <dbReference type="NCBI Taxonomy" id="2670375"/>
    <lineage>
        <taxon>Bacteria</taxon>
        <taxon>Pseudomonadati</taxon>
        <taxon>Pseudomonadota</taxon>
        <taxon>Alphaproteobacteria</taxon>
        <taxon>Hyphomicrobiales</taxon>
        <taxon>Notoacmeibacteraceae</taxon>
        <taxon>Notoacmeibacter</taxon>
    </lineage>
</organism>
<evidence type="ECO:0000259" key="1">
    <source>
        <dbReference type="Pfam" id="PF13302"/>
    </source>
</evidence>
<name>A0A3L7JEZ1_9HYPH</name>
<evidence type="ECO:0000313" key="2">
    <source>
        <dbReference type="EMBL" id="RLQ89024.1"/>
    </source>
</evidence>
<accession>A0A3L7JEZ1</accession>
<dbReference type="Gene3D" id="3.40.630.30">
    <property type="match status" value="1"/>
</dbReference>
<sequence>MAHREDFPACRAAALAVFPVCRAFPARKSEGPGVSGFLTPSPDIETERLRLRGWRESDFETIAAIYADPDTAAYIGGVQDRRQSWRIFAAMLGHQSLRGYTFYAVERKDTGETIGWCGPWYPEGRPEPEIGYSLLKAHQGHGFALEAVTAAVRDSYDRLGWETAISAIAEDNAASQKIAKQAGATWNGETFSLMPGHTGQIWRHLSPAQFRERFNVAA</sequence>
<gene>
    <name evidence="2" type="ORF">D8780_13055</name>
</gene>
<evidence type="ECO:0000313" key="3">
    <source>
        <dbReference type="Proteomes" id="UP000281094"/>
    </source>
</evidence>
<dbReference type="SUPFAM" id="SSF55729">
    <property type="entry name" value="Acyl-CoA N-acyltransferases (Nat)"/>
    <property type="match status" value="1"/>
</dbReference>
<dbReference type="Proteomes" id="UP000281094">
    <property type="component" value="Unassembled WGS sequence"/>
</dbReference>
<feature type="domain" description="N-acetyltransferase" evidence="1">
    <location>
        <begin position="48"/>
        <end position="184"/>
    </location>
</feature>
<keyword evidence="2" id="KW-0808">Transferase</keyword>
<comment type="caution">
    <text evidence="2">The sequence shown here is derived from an EMBL/GenBank/DDBJ whole genome shotgun (WGS) entry which is preliminary data.</text>
</comment>
<dbReference type="GO" id="GO:0016747">
    <property type="term" value="F:acyltransferase activity, transferring groups other than amino-acyl groups"/>
    <property type="evidence" value="ECO:0007669"/>
    <property type="project" value="InterPro"/>
</dbReference>
<dbReference type="InterPro" id="IPR016181">
    <property type="entry name" value="Acyl_CoA_acyltransferase"/>
</dbReference>
<dbReference type="Pfam" id="PF13302">
    <property type="entry name" value="Acetyltransf_3"/>
    <property type="match status" value="1"/>
</dbReference>
<dbReference type="PANTHER" id="PTHR43792">
    <property type="entry name" value="GNAT FAMILY, PUTATIVE (AFU_ORTHOLOGUE AFUA_3G00765)-RELATED-RELATED"/>
    <property type="match status" value="1"/>
</dbReference>
<dbReference type="EMBL" id="RCWN01000001">
    <property type="protein sequence ID" value="RLQ89024.1"/>
    <property type="molecule type" value="Genomic_DNA"/>
</dbReference>
<dbReference type="AlphaFoldDB" id="A0A3L7JEZ1"/>
<reference evidence="2 3" key="1">
    <citation type="submission" date="2018-10" db="EMBL/GenBank/DDBJ databases">
        <title>Notoacmeibacter sp. M2BS9Y-3-1, whole genome shotgun sequence.</title>
        <authorList>
            <person name="Tuo L."/>
        </authorList>
    </citation>
    <scope>NUCLEOTIDE SEQUENCE [LARGE SCALE GENOMIC DNA]</scope>
    <source>
        <strain evidence="2 3">M2BS9Y-3-1</strain>
    </source>
</reference>
<keyword evidence="3" id="KW-1185">Reference proteome</keyword>